<dbReference type="Proteomes" id="UP000075515">
    <property type="component" value="Unassembled WGS sequence"/>
</dbReference>
<evidence type="ECO:0000256" key="1">
    <source>
        <dbReference type="ARBA" id="ARBA00004613"/>
    </source>
</evidence>
<keyword evidence="5" id="KW-0378">Hydrolase</keyword>
<accession>A0A150RMZ1</accession>
<evidence type="ECO:0000256" key="2">
    <source>
        <dbReference type="ARBA" id="ARBA00022525"/>
    </source>
</evidence>
<comment type="subcellular location">
    <subcellularLocation>
        <location evidence="1">Secreted</location>
    </subcellularLocation>
</comment>
<evidence type="ECO:0000256" key="5">
    <source>
        <dbReference type="ARBA" id="ARBA00022801"/>
    </source>
</evidence>
<dbReference type="GO" id="GO:0045493">
    <property type="term" value="P:xylan catabolic process"/>
    <property type="evidence" value="ECO:0007669"/>
    <property type="project" value="UniProtKB-KW"/>
</dbReference>
<evidence type="ECO:0000313" key="10">
    <source>
        <dbReference type="EMBL" id="KYF81622.1"/>
    </source>
</evidence>
<evidence type="ECO:0000256" key="9">
    <source>
        <dbReference type="SAM" id="SignalP"/>
    </source>
</evidence>
<dbReference type="SUPFAM" id="SSF53474">
    <property type="entry name" value="alpha/beta-Hydrolases"/>
    <property type="match status" value="2"/>
</dbReference>
<comment type="caution">
    <text evidence="10">The sequence shown here is derived from an EMBL/GenBank/DDBJ whole genome shotgun (WGS) entry which is preliminary data.</text>
</comment>
<feature type="signal peptide" evidence="9">
    <location>
        <begin position="1"/>
        <end position="23"/>
    </location>
</feature>
<keyword evidence="7" id="KW-0624">Polysaccharide degradation</keyword>
<dbReference type="Gene3D" id="3.40.50.1820">
    <property type="entry name" value="alpha/beta hydrolase"/>
    <property type="match status" value="1"/>
</dbReference>
<dbReference type="EMBL" id="JEMC01003390">
    <property type="protein sequence ID" value="KYF81622.1"/>
    <property type="molecule type" value="Genomic_DNA"/>
</dbReference>
<protein>
    <recommendedName>
        <fullName evidence="12">Poly(3-hydroxybutyrate) depolymerase</fullName>
    </recommendedName>
</protein>
<keyword evidence="2" id="KW-0964">Secreted</keyword>
<feature type="compositionally biased region" description="Polar residues" evidence="8">
    <location>
        <begin position="111"/>
        <end position="122"/>
    </location>
</feature>
<dbReference type="GO" id="GO:0005576">
    <property type="term" value="C:extracellular region"/>
    <property type="evidence" value="ECO:0007669"/>
    <property type="project" value="UniProtKB-SubCell"/>
</dbReference>
<feature type="compositionally biased region" description="Low complexity" evidence="8">
    <location>
        <begin position="26"/>
        <end position="47"/>
    </location>
</feature>
<gene>
    <name evidence="10" type="ORF">BE18_50105</name>
</gene>
<dbReference type="AlphaFoldDB" id="A0A150RMZ1"/>
<evidence type="ECO:0000313" key="11">
    <source>
        <dbReference type="Proteomes" id="UP000075515"/>
    </source>
</evidence>
<evidence type="ECO:0000256" key="6">
    <source>
        <dbReference type="ARBA" id="ARBA00023277"/>
    </source>
</evidence>
<organism evidence="10 11">
    <name type="scientific">Sorangium cellulosum</name>
    <name type="common">Polyangium cellulosum</name>
    <dbReference type="NCBI Taxonomy" id="56"/>
    <lineage>
        <taxon>Bacteria</taxon>
        <taxon>Pseudomonadati</taxon>
        <taxon>Myxococcota</taxon>
        <taxon>Polyangia</taxon>
        <taxon>Polyangiales</taxon>
        <taxon>Polyangiaceae</taxon>
        <taxon>Sorangium</taxon>
    </lineage>
</organism>
<evidence type="ECO:0000256" key="4">
    <source>
        <dbReference type="ARBA" id="ARBA00022729"/>
    </source>
</evidence>
<evidence type="ECO:0000256" key="7">
    <source>
        <dbReference type="ARBA" id="ARBA00023326"/>
    </source>
</evidence>
<keyword evidence="6" id="KW-0119">Carbohydrate metabolism</keyword>
<proteinExistence type="predicted"/>
<keyword evidence="3" id="KW-0858">Xylan degradation</keyword>
<sequence>MTNKSAIARITRCAALVASFALSACSDDGTGSSGDDPQAGTSGAAVSGSGGGATTGGSTTTAGAGAGSASSGGAGGEGGTGGSGGSPGDGGSGGSTDGKVPPRPSAGCNKANPQTGSAQSPLTVSGHQYYVKLPTGYDASKPYPAMIMFNPTNNPINWAEQNAGFEATGPKEAWIRVYPHPANSNSGWGANDVSFFEPFYEQITNNFCIDEARVFAAGESSGGDFSSILGCEHADKLRAVGPCATKNVRDYPLDAGTRRCTGQVTSVVIHGANDSVVGTENGPKTRDFYTKLNHCEASTVPVEGYTDERSNCVMYQGCDQDYPVYWCQHKDPNYSGTNHGWPAFAPKFLWSLFSTY</sequence>
<dbReference type="PANTHER" id="PTHR38050:SF2">
    <property type="entry name" value="FERULOYL ESTERASE C-RELATED"/>
    <property type="match status" value="1"/>
</dbReference>
<evidence type="ECO:0008006" key="12">
    <source>
        <dbReference type="Google" id="ProtNLM"/>
    </source>
</evidence>
<dbReference type="InterPro" id="IPR029058">
    <property type="entry name" value="AB_hydrolase_fold"/>
</dbReference>
<evidence type="ECO:0000256" key="8">
    <source>
        <dbReference type="SAM" id="MobiDB-lite"/>
    </source>
</evidence>
<feature type="compositionally biased region" description="Gly residues" evidence="8">
    <location>
        <begin position="64"/>
        <end position="96"/>
    </location>
</feature>
<feature type="chain" id="PRO_5010449815" description="Poly(3-hydroxybutyrate) depolymerase" evidence="9">
    <location>
        <begin position="24"/>
        <end position="356"/>
    </location>
</feature>
<dbReference type="InterPro" id="IPR043595">
    <property type="entry name" value="FaeB/C/D"/>
</dbReference>
<dbReference type="PROSITE" id="PS51257">
    <property type="entry name" value="PROKAR_LIPOPROTEIN"/>
    <property type="match status" value="1"/>
</dbReference>
<reference evidence="10 11" key="1">
    <citation type="submission" date="2014-02" db="EMBL/GenBank/DDBJ databases">
        <title>The small core and large imbalanced accessory genome model reveals a collaborative survival strategy of Sorangium cellulosum strains in nature.</title>
        <authorList>
            <person name="Han K."/>
            <person name="Peng R."/>
            <person name="Blom J."/>
            <person name="Li Y.-Z."/>
        </authorList>
    </citation>
    <scope>NUCLEOTIDE SEQUENCE [LARGE SCALE GENOMIC DNA]</scope>
    <source>
        <strain evidence="10 11">So0149</strain>
    </source>
</reference>
<dbReference type="PANTHER" id="PTHR38050">
    <property type="match status" value="1"/>
</dbReference>
<keyword evidence="4 9" id="KW-0732">Signal</keyword>
<feature type="region of interest" description="Disordered" evidence="8">
    <location>
        <begin position="25"/>
        <end position="122"/>
    </location>
</feature>
<dbReference type="GO" id="GO:0030600">
    <property type="term" value="F:feruloyl esterase activity"/>
    <property type="evidence" value="ECO:0007669"/>
    <property type="project" value="InterPro"/>
</dbReference>
<name>A0A150RMZ1_SORCE</name>
<evidence type="ECO:0000256" key="3">
    <source>
        <dbReference type="ARBA" id="ARBA00022651"/>
    </source>
</evidence>